<evidence type="ECO:0000256" key="2">
    <source>
        <dbReference type="ARBA" id="ARBA00023180"/>
    </source>
</evidence>
<dbReference type="InterPro" id="IPR029058">
    <property type="entry name" value="AB_hydrolase_fold"/>
</dbReference>
<keyword evidence="4" id="KW-1133">Transmembrane helix</keyword>
<evidence type="ECO:0000259" key="5">
    <source>
        <dbReference type="Pfam" id="PF00135"/>
    </source>
</evidence>
<feature type="region of interest" description="Disordered" evidence="3">
    <location>
        <begin position="365"/>
        <end position="384"/>
    </location>
</feature>
<name>A0A0P5L1T5_9CRUS</name>
<sequence>MATRRVVYVSSMIVHISLVLQFAVSGLLAISVGKTSPGPSVKTRYGLVQGLIVSMPSPLGPIEVFLGIPYATPPVGINRFSPTRNPQSWPGTRMTDRHGPACPQRFPTNLSNETESLKFMSKARRDYLFHIEQSLAKNQSEDCLHLNIYAPFQGRPGNTVDRLPVIVFIHGESFDWGSSHLYDGSVLSSYANVVVVTLNFRLGVLGFLNIGRWPKGKPRLANFGLMDQVAALHWIQENIQEFGGDPARVTLVGFGAGAACVHFLMTSPAVVNGLFHRGVMMSGSALASWALVNDANDVALQVAQAADCVHLVGDRSDSETILNCMRDAPLERIEQAAAKVGRPATFRRFRTTFGPSIDGVVIRGQHLSSPSSSSSGPRKRSEDGRPTYDCLFGVSGFESTFQLSELASEQGLDGVERDLLLRAFVADTYRYHQTEIFLTLVNEYTDWERTTQHPVSIRESTVEALSDGQFVAPAILLGDTLTSPDRNSYFYVIDPAVTQRPQAVHGFELSLVFGSALLTTNGLFTSAGGYSQQQPYNRNYSSKQDASYSEAIMTLFANFARSGNPNEPQDEKLRLSKERNRFKSVVWEPYDKKQRKYMEIGPKPKMKSQFRAHRMAVLLQLLPELQRTGQHDVMQGHGILTPEGLETAGTGSALSLPAWVNGSYVDVTKERIAGTKEVTCVIPQPHTPTASPSTSNATTTVNNSSSLQTTQTGNSGSVSMTGDSTVYSTALSVTIAIGCSLLILNVLTFAGLYYRRDRRRQQQLAQHQSGANVQRSVSDVSHSMLTSVNGSIMRSHTPGETDCETLFLQTPPSSCNGSGTILKSGSGAIGIAPGGTAGVGTLQRQRCCDYVTITSPSAEMSGQVPDRTILDVRYDLSSPIPPDKDFL</sequence>
<accession>A0A0P5L1T5</accession>
<evidence type="ECO:0000313" key="6">
    <source>
        <dbReference type="EMBL" id="JAN62530.1"/>
    </source>
</evidence>
<evidence type="ECO:0000256" key="3">
    <source>
        <dbReference type="SAM" id="MobiDB-lite"/>
    </source>
</evidence>
<keyword evidence="2" id="KW-0325">Glycoprotein</keyword>
<dbReference type="EMBL" id="GDIQ01032207">
    <property type="protein sequence ID" value="JAN62530.1"/>
    <property type="molecule type" value="Transcribed_RNA"/>
</dbReference>
<comment type="similarity">
    <text evidence="1">Belongs to the type-B carboxylesterase/lipase family.</text>
</comment>
<dbReference type="EMBL" id="GDIQ01057443">
    <property type="protein sequence ID" value="JAN37294.1"/>
    <property type="molecule type" value="Transcribed_RNA"/>
</dbReference>
<evidence type="ECO:0000256" key="4">
    <source>
        <dbReference type="SAM" id="Phobius"/>
    </source>
</evidence>
<feature type="transmembrane region" description="Helical" evidence="4">
    <location>
        <begin position="730"/>
        <end position="754"/>
    </location>
</feature>
<organism evidence="6">
    <name type="scientific">Daphnia magna</name>
    <dbReference type="NCBI Taxonomy" id="35525"/>
    <lineage>
        <taxon>Eukaryota</taxon>
        <taxon>Metazoa</taxon>
        <taxon>Ecdysozoa</taxon>
        <taxon>Arthropoda</taxon>
        <taxon>Crustacea</taxon>
        <taxon>Branchiopoda</taxon>
        <taxon>Diplostraca</taxon>
        <taxon>Cladocera</taxon>
        <taxon>Anomopoda</taxon>
        <taxon>Daphniidae</taxon>
        <taxon>Daphnia</taxon>
    </lineage>
</organism>
<keyword evidence="4" id="KW-0472">Membrane</keyword>
<dbReference type="EMBL" id="GDIQ01093569">
    <property type="protein sequence ID" value="JAL58157.1"/>
    <property type="molecule type" value="Transcribed_RNA"/>
</dbReference>
<evidence type="ECO:0000256" key="1">
    <source>
        <dbReference type="ARBA" id="ARBA00005964"/>
    </source>
</evidence>
<dbReference type="InterPro" id="IPR002018">
    <property type="entry name" value="CarbesteraseB"/>
</dbReference>
<dbReference type="Gene3D" id="3.40.50.1820">
    <property type="entry name" value="alpha/beta hydrolase"/>
    <property type="match status" value="1"/>
</dbReference>
<dbReference type="SUPFAM" id="SSF53474">
    <property type="entry name" value="alpha/beta-Hydrolases"/>
    <property type="match status" value="1"/>
</dbReference>
<dbReference type="Pfam" id="PF00135">
    <property type="entry name" value="COesterase"/>
    <property type="match status" value="1"/>
</dbReference>
<keyword evidence="4" id="KW-0812">Transmembrane</keyword>
<dbReference type="PANTHER" id="PTHR43903">
    <property type="entry name" value="NEUROLIGIN"/>
    <property type="match status" value="1"/>
</dbReference>
<feature type="compositionally biased region" description="Low complexity" evidence="3">
    <location>
        <begin position="687"/>
        <end position="706"/>
    </location>
</feature>
<feature type="compositionally biased region" description="Polar residues" evidence="3">
    <location>
        <begin position="81"/>
        <end position="90"/>
    </location>
</feature>
<dbReference type="ESTHER" id="9crus-a0a0p5nig7">
    <property type="family name" value="Neuroligin"/>
</dbReference>
<reference evidence="6" key="1">
    <citation type="submission" date="2015-10" db="EMBL/GenBank/DDBJ databases">
        <title>EvidentialGene: Evidence-directed Construction of Complete mRNA Transcriptomes without Genomes.</title>
        <authorList>
            <person name="Gilbert D.G."/>
        </authorList>
    </citation>
    <scope>NUCLEOTIDE SEQUENCE</scope>
</reference>
<proteinExistence type="inferred from homology"/>
<dbReference type="OrthoDB" id="3200163at2759"/>
<feature type="domain" description="Carboxylesterase type B" evidence="5">
    <location>
        <begin position="39"/>
        <end position="616"/>
    </location>
</feature>
<feature type="region of interest" description="Disordered" evidence="3">
    <location>
        <begin position="680"/>
        <end position="720"/>
    </location>
</feature>
<dbReference type="InterPro" id="IPR051093">
    <property type="entry name" value="Neuroligin/BSAL"/>
</dbReference>
<feature type="compositionally biased region" description="Polar residues" evidence="3">
    <location>
        <begin position="707"/>
        <end position="720"/>
    </location>
</feature>
<feature type="region of interest" description="Disordered" evidence="3">
    <location>
        <begin position="81"/>
        <end position="100"/>
    </location>
</feature>
<protein>
    <submittedName>
        <fullName evidence="6">Neuroligin-4, Y-linked</fullName>
    </submittedName>
</protein>
<dbReference type="AlphaFoldDB" id="A0A0P5L1T5"/>